<accession>A2Q1P3</accession>
<dbReference type="EMBL" id="AC148971">
    <property type="protein sequence ID" value="ABN05860.1"/>
    <property type="molecule type" value="Genomic_DNA"/>
</dbReference>
<dbReference type="AlphaFoldDB" id="A2Q1P3"/>
<protein>
    <submittedName>
        <fullName evidence="1">Uncharacterized protein</fullName>
    </submittedName>
</protein>
<organism evidence="1">
    <name type="scientific">Medicago truncatula</name>
    <name type="common">Barrel medic</name>
    <name type="synonym">Medicago tribuloides</name>
    <dbReference type="NCBI Taxonomy" id="3880"/>
    <lineage>
        <taxon>Eukaryota</taxon>
        <taxon>Viridiplantae</taxon>
        <taxon>Streptophyta</taxon>
        <taxon>Embryophyta</taxon>
        <taxon>Tracheophyta</taxon>
        <taxon>Spermatophyta</taxon>
        <taxon>Magnoliopsida</taxon>
        <taxon>eudicotyledons</taxon>
        <taxon>Gunneridae</taxon>
        <taxon>Pentapetalae</taxon>
        <taxon>rosids</taxon>
        <taxon>fabids</taxon>
        <taxon>Fabales</taxon>
        <taxon>Fabaceae</taxon>
        <taxon>Papilionoideae</taxon>
        <taxon>50 kb inversion clade</taxon>
        <taxon>NPAAA clade</taxon>
        <taxon>Hologalegina</taxon>
        <taxon>IRL clade</taxon>
        <taxon>Trifolieae</taxon>
        <taxon>Medicago</taxon>
    </lineage>
</organism>
<name>A2Q1P3_MEDTR</name>
<reference evidence="1" key="2">
    <citation type="submission" date="2007-03" db="EMBL/GenBank/DDBJ databases">
        <authorList>
            <consortium name="The International Medicago Genome Annotation Group"/>
        </authorList>
    </citation>
    <scope>NUCLEOTIDE SEQUENCE</scope>
</reference>
<sequence length="50" mass="5966">MYEWDNIQGCYSMQMMPKCKEKRGPLEQRMPLGLSLTEERTPHVSFFVLE</sequence>
<reference evidence="1" key="1">
    <citation type="submission" date="2004-07" db="EMBL/GenBank/DDBJ databases">
        <authorList>
            <person name="Town C.D."/>
        </authorList>
    </citation>
    <scope>NUCLEOTIDE SEQUENCE</scope>
</reference>
<evidence type="ECO:0000313" key="1">
    <source>
        <dbReference type="EMBL" id="ABN05860.1"/>
    </source>
</evidence>
<gene>
    <name evidence="1" type="ORF">MtrDRAFT_AC148971g24v2</name>
</gene>
<proteinExistence type="predicted"/>